<dbReference type="InterPro" id="IPR011051">
    <property type="entry name" value="RmlC_Cupin_sf"/>
</dbReference>
<sequence length="108" mass="11923">MEKYNLADMVKGWFVGNFEPTLYRTNDVEVGVKQYAEGEYEASHHHKIATEFTVIVTGEVEVNGKRYSAGDILKVPPGTSANFRTLTPVTTCVVKVPGAGNDKYVDPQ</sequence>
<organism evidence="1 2">
    <name type="scientific">Hufsiella ginkgonis</name>
    <dbReference type="NCBI Taxonomy" id="2695274"/>
    <lineage>
        <taxon>Bacteria</taxon>
        <taxon>Pseudomonadati</taxon>
        <taxon>Bacteroidota</taxon>
        <taxon>Sphingobacteriia</taxon>
        <taxon>Sphingobacteriales</taxon>
        <taxon>Sphingobacteriaceae</taxon>
        <taxon>Hufsiella</taxon>
    </lineage>
</organism>
<keyword evidence="2" id="KW-1185">Reference proteome</keyword>
<dbReference type="Gene3D" id="2.60.120.10">
    <property type="entry name" value="Jelly Rolls"/>
    <property type="match status" value="1"/>
</dbReference>
<dbReference type="SUPFAM" id="SSF51182">
    <property type="entry name" value="RmlC-like cupins"/>
    <property type="match status" value="1"/>
</dbReference>
<gene>
    <name evidence="1" type="ORF">GS398_19365</name>
</gene>
<dbReference type="InterPro" id="IPR014710">
    <property type="entry name" value="RmlC-like_jellyroll"/>
</dbReference>
<evidence type="ECO:0000313" key="2">
    <source>
        <dbReference type="Proteomes" id="UP000451233"/>
    </source>
</evidence>
<proteinExistence type="predicted"/>
<evidence type="ECO:0000313" key="1">
    <source>
        <dbReference type="EMBL" id="MXV17467.1"/>
    </source>
</evidence>
<dbReference type="Proteomes" id="UP000451233">
    <property type="component" value="Unassembled WGS sequence"/>
</dbReference>
<protein>
    <recommendedName>
        <fullName evidence="3">Cupin domain-containing protein</fullName>
    </recommendedName>
</protein>
<dbReference type="EMBL" id="WVHS01000005">
    <property type="protein sequence ID" value="MXV17467.1"/>
    <property type="molecule type" value="Genomic_DNA"/>
</dbReference>
<name>A0A7K1Y3M1_9SPHI</name>
<dbReference type="AlphaFoldDB" id="A0A7K1Y3M1"/>
<comment type="caution">
    <text evidence="1">The sequence shown here is derived from an EMBL/GenBank/DDBJ whole genome shotgun (WGS) entry which is preliminary data.</text>
</comment>
<accession>A0A7K1Y3M1</accession>
<evidence type="ECO:0008006" key="3">
    <source>
        <dbReference type="Google" id="ProtNLM"/>
    </source>
</evidence>
<reference evidence="1 2" key="1">
    <citation type="submission" date="2019-11" db="EMBL/GenBank/DDBJ databases">
        <title>Pedobacter sp. HMF7056 Genome sequencing and assembly.</title>
        <authorList>
            <person name="Kang H."/>
            <person name="Kim H."/>
            <person name="Joh K."/>
        </authorList>
    </citation>
    <scope>NUCLEOTIDE SEQUENCE [LARGE SCALE GENOMIC DNA]</scope>
    <source>
        <strain evidence="1 2">HMF7056</strain>
    </source>
</reference>